<dbReference type="InterPro" id="IPR050300">
    <property type="entry name" value="GDXG_lipolytic_enzyme"/>
</dbReference>
<keyword evidence="2" id="KW-0732">Signal</keyword>
<dbReference type="InterPro" id="IPR013094">
    <property type="entry name" value="AB_hydrolase_3"/>
</dbReference>
<accession>A0A9N9W368</accession>
<evidence type="ECO:0000259" key="3">
    <source>
        <dbReference type="Pfam" id="PF07859"/>
    </source>
</evidence>
<keyword evidence="5" id="KW-1185">Reference proteome</keyword>
<feature type="domain" description="Alpha/beta hydrolase fold-3" evidence="3">
    <location>
        <begin position="108"/>
        <end position="319"/>
    </location>
</feature>
<dbReference type="EMBL" id="CABFNQ020000764">
    <property type="protein sequence ID" value="CAH0041642.1"/>
    <property type="molecule type" value="Genomic_DNA"/>
</dbReference>
<name>A0A9N9W368_9HYPO</name>
<comment type="caution">
    <text evidence="4">The sequence shown here is derived from an EMBL/GenBank/DDBJ whole genome shotgun (WGS) entry which is preliminary data.</text>
</comment>
<gene>
    <name evidence="4" type="ORF">CRHIZ90672A_00012189</name>
</gene>
<feature type="chain" id="PRO_5040349651" description="Alpha/beta hydrolase fold-3 domain-containing protein" evidence="2">
    <location>
        <begin position="20"/>
        <end position="348"/>
    </location>
</feature>
<dbReference type="InterPro" id="IPR029058">
    <property type="entry name" value="AB_hydrolase_fold"/>
</dbReference>
<dbReference type="SUPFAM" id="SSF53474">
    <property type="entry name" value="alpha/beta-Hydrolases"/>
    <property type="match status" value="1"/>
</dbReference>
<organism evidence="4 5">
    <name type="scientific">Clonostachys rhizophaga</name>
    <dbReference type="NCBI Taxonomy" id="160324"/>
    <lineage>
        <taxon>Eukaryota</taxon>
        <taxon>Fungi</taxon>
        <taxon>Dikarya</taxon>
        <taxon>Ascomycota</taxon>
        <taxon>Pezizomycotina</taxon>
        <taxon>Sordariomycetes</taxon>
        <taxon>Hypocreomycetidae</taxon>
        <taxon>Hypocreales</taxon>
        <taxon>Bionectriaceae</taxon>
        <taxon>Clonostachys</taxon>
    </lineage>
</organism>
<dbReference type="Proteomes" id="UP000696573">
    <property type="component" value="Unassembled WGS sequence"/>
</dbReference>
<protein>
    <recommendedName>
        <fullName evidence="3">Alpha/beta hydrolase fold-3 domain-containing protein</fullName>
    </recommendedName>
</protein>
<dbReference type="AlphaFoldDB" id="A0A9N9W368"/>
<sequence>MFAHSAALAFLSLSAGASALRSRAAATPKVNPDLADAVTSWPFPAIWTEDVLPTINSQLNQIYTADYVLSGLSVSHEEYNFTSYDNYTSTLSVFTPSSLSGQTNRRFVYYIHGGGLVAGNRFFGIDFILPTIEALNAVLISVEYRLAPDHPAPAAIQDVYAGLTWAVDHAETLGLNASNAIAWGTSAGGGLTAALGMMVRDKKPEGVSLNGLLMHYPMLDNAIPEAEKSLFSGESAPVWSSESDTIAWKAYLGSNPSSATTSNPYLVPARATDLSNLPPVFIDVGSAELFRKPALTFAEGIWEAGGLVEVHVTSGGYHGSDLLAPTAPVSERVINARKTWAMDVLSVI</sequence>
<evidence type="ECO:0000313" key="4">
    <source>
        <dbReference type="EMBL" id="CAH0041642.1"/>
    </source>
</evidence>
<proteinExistence type="predicted"/>
<reference evidence="4" key="1">
    <citation type="submission" date="2021-10" db="EMBL/GenBank/DDBJ databases">
        <authorList>
            <person name="Piombo E."/>
        </authorList>
    </citation>
    <scope>NUCLEOTIDE SEQUENCE</scope>
</reference>
<evidence type="ECO:0000256" key="2">
    <source>
        <dbReference type="SAM" id="SignalP"/>
    </source>
</evidence>
<dbReference type="PANTHER" id="PTHR48081">
    <property type="entry name" value="AB HYDROLASE SUPERFAMILY PROTEIN C4A8.06C"/>
    <property type="match status" value="1"/>
</dbReference>
<dbReference type="GO" id="GO:0016787">
    <property type="term" value="F:hydrolase activity"/>
    <property type="evidence" value="ECO:0007669"/>
    <property type="project" value="UniProtKB-KW"/>
</dbReference>
<feature type="signal peptide" evidence="2">
    <location>
        <begin position="1"/>
        <end position="19"/>
    </location>
</feature>
<evidence type="ECO:0000313" key="5">
    <source>
        <dbReference type="Proteomes" id="UP000696573"/>
    </source>
</evidence>
<evidence type="ECO:0000256" key="1">
    <source>
        <dbReference type="ARBA" id="ARBA00022801"/>
    </source>
</evidence>
<dbReference type="Gene3D" id="3.40.50.1820">
    <property type="entry name" value="alpha/beta hydrolase"/>
    <property type="match status" value="1"/>
</dbReference>
<dbReference type="PANTHER" id="PTHR48081:SF8">
    <property type="entry name" value="ALPHA_BETA HYDROLASE FOLD-3 DOMAIN-CONTAINING PROTEIN-RELATED"/>
    <property type="match status" value="1"/>
</dbReference>
<keyword evidence="1" id="KW-0378">Hydrolase</keyword>
<dbReference type="Pfam" id="PF07859">
    <property type="entry name" value="Abhydrolase_3"/>
    <property type="match status" value="1"/>
</dbReference>
<dbReference type="OrthoDB" id="433474at2759"/>